<evidence type="ECO:0000313" key="2">
    <source>
        <dbReference type="EMBL" id="EGR32221.1"/>
    </source>
</evidence>
<keyword evidence="1" id="KW-0472">Membrane</keyword>
<keyword evidence="1" id="KW-1133">Transmembrane helix</keyword>
<feature type="transmembrane region" description="Helical" evidence="1">
    <location>
        <begin position="112"/>
        <end position="133"/>
    </location>
</feature>
<accession>G0QRD4</accession>
<reference evidence="2 3" key="1">
    <citation type="submission" date="2011-07" db="EMBL/GenBank/DDBJ databases">
        <authorList>
            <person name="Coyne R."/>
            <person name="Brami D."/>
            <person name="Johnson J."/>
            <person name="Hostetler J."/>
            <person name="Hannick L."/>
            <person name="Clark T."/>
            <person name="Cassidy-Hanley D."/>
            <person name="Inman J."/>
        </authorList>
    </citation>
    <scope>NUCLEOTIDE SEQUENCE [LARGE SCALE GENOMIC DNA]</scope>
    <source>
        <strain evidence="2 3">G5</strain>
    </source>
</reference>
<dbReference type="InParanoid" id="G0QRD4"/>
<evidence type="ECO:0000256" key="1">
    <source>
        <dbReference type="SAM" id="Phobius"/>
    </source>
</evidence>
<dbReference type="AlphaFoldDB" id="G0QRD4"/>
<organism evidence="2 3">
    <name type="scientific">Ichthyophthirius multifiliis</name>
    <name type="common">White spot disease agent</name>
    <name type="synonym">Ich</name>
    <dbReference type="NCBI Taxonomy" id="5932"/>
    <lineage>
        <taxon>Eukaryota</taxon>
        <taxon>Sar</taxon>
        <taxon>Alveolata</taxon>
        <taxon>Ciliophora</taxon>
        <taxon>Intramacronucleata</taxon>
        <taxon>Oligohymenophorea</taxon>
        <taxon>Hymenostomatida</taxon>
        <taxon>Ophryoglenina</taxon>
        <taxon>Ichthyophthirius</taxon>
    </lineage>
</organism>
<proteinExistence type="predicted"/>
<sequence length="166" mass="20123">MLYYQVEILQNLNKQKKSSKKKIKEQKQQQFKPIQQIPLNLSFLIKQYNKLKIMIFRCSQIMQEQTFSILFIQYQKKQLQNKQKLTQCPLQILHTISLKDFRKDYKKKNKNLLFLMQVLLLVYFLLYILTYIVVLKLSLMFLLNVQVMNIQKLILCVQILAKFQLK</sequence>
<dbReference type="RefSeq" id="XP_004035707.1">
    <property type="nucleotide sequence ID" value="XM_004035659.1"/>
</dbReference>
<keyword evidence="1" id="KW-0812">Transmembrane</keyword>
<evidence type="ECO:0000313" key="3">
    <source>
        <dbReference type="Proteomes" id="UP000008983"/>
    </source>
</evidence>
<gene>
    <name evidence="2" type="ORF">IMG5_091890</name>
</gene>
<dbReference type="EMBL" id="GL983750">
    <property type="protein sequence ID" value="EGR32221.1"/>
    <property type="molecule type" value="Genomic_DNA"/>
</dbReference>
<evidence type="ECO:0008006" key="4">
    <source>
        <dbReference type="Google" id="ProtNLM"/>
    </source>
</evidence>
<keyword evidence="3" id="KW-1185">Reference proteome</keyword>
<dbReference type="GeneID" id="14908379"/>
<dbReference type="Proteomes" id="UP000008983">
    <property type="component" value="Unassembled WGS sequence"/>
</dbReference>
<name>G0QRD4_ICHMU</name>
<protein>
    <recommendedName>
        <fullName evidence="4">Transmembrane protein</fullName>
    </recommendedName>
</protein>